<protein>
    <recommendedName>
        <fullName evidence="3">Aminoglycoside phosphotransferase domain-containing protein</fullName>
    </recommendedName>
</protein>
<organism evidence="1 2">
    <name type="scientific">Cercophora scortea</name>
    <dbReference type="NCBI Taxonomy" id="314031"/>
    <lineage>
        <taxon>Eukaryota</taxon>
        <taxon>Fungi</taxon>
        <taxon>Dikarya</taxon>
        <taxon>Ascomycota</taxon>
        <taxon>Pezizomycotina</taxon>
        <taxon>Sordariomycetes</taxon>
        <taxon>Sordariomycetidae</taxon>
        <taxon>Sordariales</taxon>
        <taxon>Lasiosphaeriaceae</taxon>
        <taxon>Cercophora</taxon>
    </lineage>
</organism>
<proteinExistence type="predicted"/>
<comment type="caution">
    <text evidence="1">The sequence shown here is derived from an EMBL/GenBank/DDBJ whole genome shotgun (WGS) entry which is preliminary data.</text>
</comment>
<name>A0AAE0M351_9PEZI</name>
<evidence type="ECO:0008006" key="3">
    <source>
        <dbReference type="Google" id="ProtNLM"/>
    </source>
</evidence>
<reference evidence="1" key="2">
    <citation type="submission" date="2023-06" db="EMBL/GenBank/DDBJ databases">
        <authorList>
            <consortium name="Lawrence Berkeley National Laboratory"/>
            <person name="Haridas S."/>
            <person name="Hensen N."/>
            <person name="Bonometti L."/>
            <person name="Westerberg I."/>
            <person name="Brannstrom I.O."/>
            <person name="Guillou S."/>
            <person name="Cros-Aarteil S."/>
            <person name="Calhoun S."/>
            <person name="Kuo A."/>
            <person name="Mondo S."/>
            <person name="Pangilinan J."/>
            <person name="Riley R."/>
            <person name="Labutti K."/>
            <person name="Andreopoulos B."/>
            <person name="Lipzen A."/>
            <person name="Chen C."/>
            <person name="Yanf M."/>
            <person name="Daum C."/>
            <person name="Ng V."/>
            <person name="Clum A."/>
            <person name="Steindorff A."/>
            <person name="Ohm R."/>
            <person name="Martin F."/>
            <person name="Silar P."/>
            <person name="Natvig D."/>
            <person name="Lalanne C."/>
            <person name="Gautier V."/>
            <person name="Ament-Velasquez S.L."/>
            <person name="Kruys A."/>
            <person name="Hutchinson M.I."/>
            <person name="Powell A.J."/>
            <person name="Barry K."/>
            <person name="Miller A.N."/>
            <person name="Grigoriev I.V."/>
            <person name="Debuchy R."/>
            <person name="Gladieux P."/>
            <person name="Thoren M.H."/>
            <person name="Johannesson H."/>
        </authorList>
    </citation>
    <scope>NUCLEOTIDE SEQUENCE</scope>
    <source>
        <strain evidence="1">SMH4131-1</strain>
    </source>
</reference>
<keyword evidence="2" id="KW-1185">Reference proteome</keyword>
<dbReference type="Proteomes" id="UP001286456">
    <property type="component" value="Unassembled WGS sequence"/>
</dbReference>
<accession>A0AAE0M351</accession>
<sequence>MSTTTAHQYSEEAAEFLVTRIVRPSELGDLATTKGYYRIQSDRDQSFKYLFFSIPSSATDRDILDDHLNLPWPFGFNTLPRGDWNVGHLTRQPGKHNKFLLTSIQKLRLPGLVSLFPSSHTNIIPYVDHTSPFQRPLPRSHPQSAGWLSAGVSELTKDQNVSLFNADPVLLTTDTKFYHAPWHAASLPGSDLRHAATIYARIPPTHAVAPRLLAYLTENKGERVIGLAIELLEGARFAGPTDLAECRAVVARLHALGIVYGARLRRESFLVVPDGGRGRTRAYLQDFVGAELTDDAERKRAELESLPRVLAGEAEGEGFKRPGRLFGPPCRGVNWSPL</sequence>
<dbReference type="EMBL" id="JAUEPO010000007">
    <property type="protein sequence ID" value="KAK3317417.1"/>
    <property type="molecule type" value="Genomic_DNA"/>
</dbReference>
<evidence type="ECO:0000313" key="1">
    <source>
        <dbReference type="EMBL" id="KAK3317417.1"/>
    </source>
</evidence>
<gene>
    <name evidence="1" type="ORF">B0T19DRAFT_291494</name>
</gene>
<evidence type="ECO:0000313" key="2">
    <source>
        <dbReference type="Proteomes" id="UP001286456"/>
    </source>
</evidence>
<dbReference type="AlphaFoldDB" id="A0AAE0M351"/>
<reference evidence="1" key="1">
    <citation type="journal article" date="2023" name="Mol. Phylogenet. Evol.">
        <title>Genome-scale phylogeny and comparative genomics of the fungal order Sordariales.</title>
        <authorList>
            <person name="Hensen N."/>
            <person name="Bonometti L."/>
            <person name="Westerberg I."/>
            <person name="Brannstrom I.O."/>
            <person name="Guillou S."/>
            <person name="Cros-Aarteil S."/>
            <person name="Calhoun S."/>
            <person name="Haridas S."/>
            <person name="Kuo A."/>
            <person name="Mondo S."/>
            <person name="Pangilinan J."/>
            <person name="Riley R."/>
            <person name="LaButti K."/>
            <person name="Andreopoulos B."/>
            <person name="Lipzen A."/>
            <person name="Chen C."/>
            <person name="Yan M."/>
            <person name="Daum C."/>
            <person name="Ng V."/>
            <person name="Clum A."/>
            <person name="Steindorff A."/>
            <person name="Ohm R.A."/>
            <person name="Martin F."/>
            <person name="Silar P."/>
            <person name="Natvig D.O."/>
            <person name="Lalanne C."/>
            <person name="Gautier V."/>
            <person name="Ament-Velasquez S.L."/>
            <person name="Kruys A."/>
            <person name="Hutchinson M.I."/>
            <person name="Powell A.J."/>
            <person name="Barry K."/>
            <person name="Miller A.N."/>
            <person name="Grigoriev I.V."/>
            <person name="Debuchy R."/>
            <person name="Gladieux P."/>
            <person name="Hiltunen Thoren M."/>
            <person name="Johannesson H."/>
        </authorList>
    </citation>
    <scope>NUCLEOTIDE SEQUENCE</scope>
    <source>
        <strain evidence="1">SMH4131-1</strain>
    </source>
</reference>